<name>A0A248VD46_9BURK</name>
<sequence length="84" mass="9322">MTQTARLGFCYIGSAQNNAELQRESNLQPRENAMLQGDDVHVAALRIRNFRGIRELAWCPRQSVNCLIGPGDSCNTTLLDATET</sequence>
<organism evidence="1 2">
    <name type="scientific">Paraburkholderia aromaticivorans</name>
    <dbReference type="NCBI Taxonomy" id="2026199"/>
    <lineage>
        <taxon>Bacteria</taxon>
        <taxon>Pseudomonadati</taxon>
        <taxon>Pseudomonadota</taxon>
        <taxon>Betaproteobacteria</taxon>
        <taxon>Burkholderiales</taxon>
        <taxon>Burkholderiaceae</taxon>
        <taxon>Paraburkholderia</taxon>
    </lineage>
</organism>
<dbReference type="Proteomes" id="UP000215158">
    <property type="component" value="Chromosome 1"/>
</dbReference>
<evidence type="ECO:0000313" key="1">
    <source>
        <dbReference type="EMBL" id="ASV96822.1"/>
    </source>
</evidence>
<dbReference type="EMBL" id="CP022989">
    <property type="protein sequence ID" value="ASV96822.1"/>
    <property type="molecule type" value="Genomic_DNA"/>
</dbReference>
<dbReference type="AlphaFoldDB" id="A0A248VD46"/>
<dbReference type="KEGG" id="parb:CJU94_00715"/>
<proteinExistence type="predicted"/>
<reference evidence="1 2" key="1">
    <citation type="submission" date="2017-08" db="EMBL/GenBank/DDBJ databases">
        <title>Identification and genetic characteristics of simultaneous BTEX- and naphthalene-degrading Paraburkholderia sp. BN5 isolated from petroleum-contaminated soil.</title>
        <authorList>
            <person name="Lee Y."/>
            <person name="Jeon C.O."/>
        </authorList>
    </citation>
    <scope>NUCLEOTIDE SEQUENCE [LARGE SCALE GENOMIC DNA]</scope>
    <source>
        <strain evidence="1 2">BN5</strain>
    </source>
</reference>
<keyword evidence="2" id="KW-1185">Reference proteome</keyword>
<gene>
    <name evidence="1" type="ORF">CJU94_00715</name>
</gene>
<evidence type="ECO:0000313" key="2">
    <source>
        <dbReference type="Proteomes" id="UP000215158"/>
    </source>
</evidence>
<protein>
    <submittedName>
        <fullName evidence="1">Uncharacterized protein</fullName>
    </submittedName>
</protein>
<accession>A0A248VD46</accession>